<feature type="transmembrane region" description="Helical" evidence="3">
    <location>
        <begin position="418"/>
        <end position="438"/>
    </location>
</feature>
<dbReference type="InterPro" id="IPR020846">
    <property type="entry name" value="MFS_dom"/>
</dbReference>
<reference evidence="5" key="2">
    <citation type="submission" date="2008-07" db="EMBL/GenBank/DDBJ databases">
        <authorList>
            <person name="Genoscope - CEA"/>
        </authorList>
    </citation>
    <scope>NUCLEOTIDE SEQUENCE</scope>
    <source>
        <strain evidence="5">S mat+</strain>
    </source>
</reference>
<dbReference type="PANTHER" id="PTHR11360">
    <property type="entry name" value="MONOCARBOXYLATE TRANSPORTER"/>
    <property type="match status" value="1"/>
</dbReference>
<feature type="transmembrane region" description="Helical" evidence="3">
    <location>
        <begin position="39"/>
        <end position="59"/>
    </location>
</feature>
<dbReference type="InterPro" id="IPR050327">
    <property type="entry name" value="Proton-linked_MCT"/>
</dbReference>
<dbReference type="InterPro" id="IPR036259">
    <property type="entry name" value="MFS_trans_sf"/>
</dbReference>
<dbReference type="eggNOG" id="KOG2504">
    <property type="taxonomic scope" value="Eukaryota"/>
</dbReference>
<reference evidence="7" key="3">
    <citation type="journal article" date="2014" name="Genetics">
        <title>Maintaining two mating types: Structure of the mating type locus and its role in heterokaryosis in Podospora anserina.</title>
        <authorList>
            <person name="Grognet P."/>
            <person name="Bidard F."/>
            <person name="Kuchly C."/>
            <person name="Tong L.C.H."/>
            <person name="Coppin E."/>
            <person name="Benkhali J.A."/>
            <person name="Couloux A."/>
            <person name="Wincker P."/>
            <person name="Debuchy R."/>
            <person name="Silar P."/>
        </authorList>
    </citation>
    <scope>GENOME REANNOTATION</scope>
    <source>
        <strain evidence="7">S / ATCC MYA-4624 / DSM 980 / FGSC 10383</strain>
    </source>
</reference>
<dbReference type="AlphaFoldDB" id="B2ALW9"/>
<feature type="transmembrane region" description="Helical" evidence="3">
    <location>
        <begin position="257"/>
        <end position="279"/>
    </location>
</feature>
<dbReference type="GO" id="GO:0016020">
    <property type="term" value="C:membrane"/>
    <property type="evidence" value="ECO:0007669"/>
    <property type="project" value="UniProtKB-SubCell"/>
</dbReference>
<evidence type="ECO:0000256" key="1">
    <source>
        <dbReference type="ARBA" id="ARBA00004141"/>
    </source>
</evidence>
<gene>
    <name evidence="5" type="ORF">PODANS_1_13080</name>
</gene>
<dbReference type="Pfam" id="PF07690">
    <property type="entry name" value="MFS_1"/>
    <property type="match status" value="2"/>
</dbReference>
<dbReference type="KEGG" id="pan:PODANSg2032"/>
<evidence type="ECO:0000313" key="5">
    <source>
        <dbReference type="EMBL" id="CAP64917.1"/>
    </source>
</evidence>
<feature type="domain" description="Major facilitator superfamily (MFS) profile" evidence="4">
    <location>
        <begin position="1"/>
        <end position="443"/>
    </location>
</feature>
<reference evidence="6" key="4">
    <citation type="submission" date="2015-04" db="EMBL/GenBank/DDBJ databases">
        <title>Maintaining two mating types: Structure of the mating type locus and its role in heterokaryosis in Podospora anserina.</title>
        <authorList>
            <person name="Grognet P."/>
            <person name="Bidard F."/>
            <person name="Kuchly C."/>
            <person name="Chan Ho Tong L."/>
            <person name="Coppin E."/>
            <person name="Ait Benkhali J."/>
            <person name="Couloux A."/>
            <person name="Wincker P."/>
            <person name="Debuchy R."/>
            <person name="Silar P."/>
        </authorList>
    </citation>
    <scope>NUCLEOTIDE SEQUENCE</scope>
</reference>
<dbReference type="InterPro" id="IPR011701">
    <property type="entry name" value="MFS"/>
</dbReference>
<dbReference type="PANTHER" id="PTHR11360:SF230">
    <property type="entry name" value="MONOCARBOXYLATE TRANSPORTER, PUTATIVE (AFU_ORTHOLOGUE AFUA_2G12790)-RELATED"/>
    <property type="match status" value="1"/>
</dbReference>
<dbReference type="PROSITE" id="PS50850">
    <property type="entry name" value="MFS"/>
    <property type="match status" value="1"/>
</dbReference>
<dbReference type="RefSeq" id="XP_001905010.1">
    <property type="nucleotide sequence ID" value="XM_001904975.1"/>
</dbReference>
<feature type="transmembrane region" description="Helical" evidence="3">
    <location>
        <begin position="106"/>
        <end position="124"/>
    </location>
</feature>
<evidence type="ECO:0000313" key="7">
    <source>
        <dbReference type="Proteomes" id="UP000001197"/>
    </source>
</evidence>
<name>B2ALW9_PODAN</name>
<keyword evidence="7" id="KW-1185">Reference proteome</keyword>
<dbReference type="GO" id="GO:0022857">
    <property type="term" value="F:transmembrane transporter activity"/>
    <property type="evidence" value="ECO:0007669"/>
    <property type="project" value="InterPro"/>
</dbReference>
<evidence type="ECO:0000259" key="4">
    <source>
        <dbReference type="PROSITE" id="PS50850"/>
    </source>
</evidence>
<keyword evidence="3" id="KW-0812">Transmembrane</keyword>
<feature type="transmembrane region" description="Helical" evidence="3">
    <location>
        <begin position="163"/>
        <end position="184"/>
    </location>
</feature>
<proteinExistence type="inferred from homology"/>
<organism evidence="5">
    <name type="scientific">Podospora anserina (strain S / ATCC MYA-4624 / DSM 980 / FGSC 10383)</name>
    <name type="common">Pleurage anserina</name>
    <dbReference type="NCBI Taxonomy" id="515849"/>
    <lineage>
        <taxon>Eukaryota</taxon>
        <taxon>Fungi</taxon>
        <taxon>Dikarya</taxon>
        <taxon>Ascomycota</taxon>
        <taxon>Pezizomycotina</taxon>
        <taxon>Sordariomycetes</taxon>
        <taxon>Sordariomycetidae</taxon>
        <taxon>Sordariales</taxon>
        <taxon>Podosporaceae</taxon>
        <taxon>Podospora</taxon>
        <taxon>Podospora anserina</taxon>
    </lineage>
</organism>
<dbReference type="SUPFAM" id="SSF103473">
    <property type="entry name" value="MFS general substrate transporter"/>
    <property type="match status" value="1"/>
</dbReference>
<keyword evidence="3" id="KW-0472">Membrane</keyword>
<sequence>MATPATRDLEYADVVLAACPPNGSAPQAEMDRGWRPWKVVIGSYCLSVAVYGLLSTIGLFQTHWKEDMLKEYTDSEISWIISMFGFLDCFVAAPAGIVFDRYGSRWVLAVNSMAYLASFVGLAFSSTYSELMGCMVVAGVSSGTWLIRSKFGIVSHWFKEKAGLATGCVTVSAALGGMFFSLVLQSLFDRLQWRDAALILTLILAVFVTLGNLLVEINLPPQSKTQGEQRTAGETEISRKACGTWQSILGIIQNPKFWLITYAIFGEHLCAAYELVLFIQWGSIPPYAVATNFGEKQFYLMMSYNIGAAFGRILPPFVSDRLLGPLNTTIAMNIFTLTAVLAIWLPAGASSIDMLYLVVVLMGIGTGSFVPLGVACMGALCKPQDMGKWLGFAYAISGFATLIGNPATGAILDRHGSNGLVAFLAAVLASGLISIGILRWQCNGRRWLVMGKI</sequence>
<accession>B2ALW9</accession>
<dbReference type="EMBL" id="CU633867">
    <property type="protein sequence ID" value="CAP64917.1"/>
    <property type="molecule type" value="Genomic_DNA"/>
</dbReference>
<dbReference type="VEuPathDB" id="FungiDB:PODANS_1_13080"/>
<evidence type="ECO:0000256" key="2">
    <source>
        <dbReference type="ARBA" id="ARBA00006727"/>
    </source>
</evidence>
<keyword evidence="3" id="KW-1133">Transmembrane helix</keyword>
<protein>
    <submittedName>
        <fullName evidence="5">Podospora anserina S mat+ genomic DNA chromosome 1, supercontig 3</fullName>
    </submittedName>
    <submittedName>
        <fullName evidence="6">Transporter</fullName>
    </submittedName>
</protein>
<dbReference type="OrthoDB" id="6499973at2759"/>
<comment type="similarity">
    <text evidence="2">Belongs to the major facilitator superfamily. Monocarboxylate porter (TC 2.A.1.13) family.</text>
</comment>
<reference evidence="5 7" key="1">
    <citation type="journal article" date="2008" name="Genome Biol.">
        <title>The genome sequence of the model ascomycete fungus Podospora anserina.</title>
        <authorList>
            <person name="Espagne E."/>
            <person name="Lespinet O."/>
            <person name="Malagnac F."/>
            <person name="Da Silva C."/>
            <person name="Jaillon O."/>
            <person name="Porcel B.M."/>
            <person name="Couloux A."/>
            <person name="Aury J.-M."/>
            <person name="Segurens B."/>
            <person name="Poulain J."/>
            <person name="Anthouard V."/>
            <person name="Grossetete S."/>
            <person name="Khalili H."/>
            <person name="Coppin E."/>
            <person name="Dequard-Chablat M."/>
            <person name="Picard M."/>
            <person name="Contamine V."/>
            <person name="Arnaise S."/>
            <person name="Bourdais A."/>
            <person name="Berteaux-Lecellier V."/>
            <person name="Gautheret D."/>
            <person name="de Vries R.P."/>
            <person name="Battaglia E."/>
            <person name="Coutinho P.M."/>
            <person name="Danchin E.G.J."/>
            <person name="Henrissat B."/>
            <person name="El Khoury R."/>
            <person name="Sainsard-Chanet A."/>
            <person name="Boivin A."/>
            <person name="Pinan-Lucarre B."/>
            <person name="Sellem C.H."/>
            <person name="Debuchy R."/>
            <person name="Wincker P."/>
            <person name="Weissenbach J."/>
            <person name="Silar P."/>
        </authorList>
    </citation>
    <scope>NUCLEOTIDE SEQUENCE [LARGE SCALE GENOMIC DNA]</scope>
    <source>
        <strain evidence="7">S / ATCC MYA-4624 / DSM 980 / FGSC 10383</strain>
        <strain evidence="5">S mat+</strain>
    </source>
</reference>
<feature type="transmembrane region" description="Helical" evidence="3">
    <location>
        <begin position="392"/>
        <end position="412"/>
    </location>
</feature>
<evidence type="ECO:0000256" key="3">
    <source>
        <dbReference type="SAM" id="Phobius"/>
    </source>
</evidence>
<feature type="transmembrane region" description="Helical" evidence="3">
    <location>
        <begin position="355"/>
        <end position="380"/>
    </location>
</feature>
<dbReference type="HOGENOM" id="CLU_001265_1_0_1"/>
<dbReference type="Proteomes" id="UP000001197">
    <property type="component" value="Chromosome 1"/>
</dbReference>
<dbReference type="EMBL" id="FO904936">
    <property type="protein sequence ID" value="CDP23772.1"/>
    <property type="molecule type" value="Genomic_DNA"/>
</dbReference>
<dbReference type="Gene3D" id="1.20.1250.20">
    <property type="entry name" value="MFS general substrate transporter like domains"/>
    <property type="match status" value="1"/>
</dbReference>
<feature type="transmembrane region" description="Helical" evidence="3">
    <location>
        <begin position="330"/>
        <end position="349"/>
    </location>
</feature>
<dbReference type="GeneID" id="6189237"/>
<comment type="subcellular location">
    <subcellularLocation>
        <location evidence="1">Membrane</location>
        <topology evidence="1">Multi-pass membrane protein</topology>
    </subcellularLocation>
</comment>
<feature type="transmembrane region" description="Helical" evidence="3">
    <location>
        <begin position="196"/>
        <end position="215"/>
    </location>
</feature>
<evidence type="ECO:0000313" key="6">
    <source>
        <dbReference type="EMBL" id="CDP23772.1"/>
    </source>
</evidence>
<feature type="transmembrane region" description="Helical" evidence="3">
    <location>
        <begin position="79"/>
        <end position="99"/>
    </location>
</feature>